<feature type="region of interest" description="Disordered" evidence="7">
    <location>
        <begin position="128"/>
        <end position="156"/>
    </location>
</feature>
<dbReference type="PIRSF" id="PIRSF017233">
    <property type="entry name" value="IKAP"/>
    <property type="match status" value="1"/>
</dbReference>
<dbReference type="PROSITE" id="PS51698">
    <property type="entry name" value="U_BOX"/>
    <property type="match status" value="1"/>
</dbReference>
<keyword evidence="5" id="KW-0819">tRNA processing</keyword>
<dbReference type="Pfam" id="PF23797">
    <property type="entry name" value="Beta-prop_ELP1_2nd"/>
    <property type="match status" value="1"/>
</dbReference>
<protein>
    <submittedName>
        <fullName evidence="9">IKI3 family protein</fullName>
    </submittedName>
</protein>
<gene>
    <name evidence="9" type="ORF">FOB64_001249</name>
</gene>
<dbReference type="GO" id="GO:0033588">
    <property type="term" value="C:elongator holoenzyme complex"/>
    <property type="evidence" value="ECO:0007669"/>
    <property type="project" value="InterPro"/>
</dbReference>
<dbReference type="InterPro" id="IPR056167">
    <property type="entry name" value="A-sol_ELP1"/>
</dbReference>
<dbReference type="InterPro" id="IPR056166">
    <property type="entry name" value="TPR_ELP1"/>
</dbReference>
<feature type="domain" description="U-box" evidence="8">
    <location>
        <begin position="162"/>
        <end position="236"/>
    </location>
</feature>
<feature type="coiled-coil region" evidence="6">
    <location>
        <begin position="430"/>
        <end position="480"/>
    </location>
</feature>
<sequence length="1421" mass="163304">MLSHFKTVFTSSSSSSSTEPKLAPKGKKVTGNHKDLIPYVKNDISITKSQLKKYSTKKQSITKVLQPMDNYYNLEKQKLEQKYSYNNSNEFYGELFNLYRKQLDECSELLELAQNNYTHSLYQHSLENRKSSNASRSNSVFSRNSLPTTTSSTEDCTSLEKEIPDHLLDPISFEMFTNPVITPSGITYEKTHILEHLKRRGKFDPITRQELTEDQLYPNLTIKEAVDAYRASNMRNLIVLNRGLVSPESRTYPDLHIIDSVFDVISDSITFVLSSEESQIIEVQQFHKTGNISVLASFPINSKLINFIHFVDSNQLIFVFSNGDIVTATYNNNNNNNSNDTNGIDIDETIIEIVGSIDVGISAASWSIDEETLAIITNENKLLLLSRVFEPICEKLLDSSDIKITDSKHVSVGWGKKETNLKMIMLLNYVIQLEGELDSVNEAVDGLEHNLSWKPQGSLIASTQRHIDEEEEEEENGEEQVLDLVFYERNGLRHGQFNTRLNPETETIESLTWSSDSEILLFQLHDRIQLWTTKNYHWYLKQELFAKDIIFAKFHPEKPLNFMIGTPTGIQIVDLTYKFFREFDINGNINDLAISKSNEKYAVLSSEGDIYFSELSLNDMKQGKTPQINHKISKDKYITDSNEVAKQIAFLKDSFVAVAIDSPLGSRITLFEVDDINNPFVNESVNTTTKTVLLKSRADFNTVIIEFVDNRVVELDSTLDCKEIVKFPQLCPFGISRNGKLFCNENHVVSGVTSLKITESHLLFTTVQSKLCFIHLNSSQENYEIFSNLTNENIVDERIRQVERGSILINVMPTKYSVVLEAPRGNLETICPRIIVLSAIRKFIKQKNYKDAFITCRTHRIDLDILHDYEPELFFNNVETFINQISKVEYLDLFVSCLHEEDATVTKYRETINDAAAAAGGGITKEKKSNVKEKVFTNFNDSKVNRICEAILNVLLKPEYFDKYLQTILTAYACEKPANLTQALTLIGKMDNQEQRETAVTHLCFLQDVNKLYKTCLGLYDVKLTLVIAQQSQMDPKEYLPFLQNLHVQPELKRKFLIDDYLKNYELALKWLHEQGDEAHEEFDDYVVLHELYKPALKIYTYDKPRTNVIMGLFAEHLRETKQFGEAGVIFEYLIDLENALECYIMAKKWKQALSLVEKSADLLEKLSDTAEKLVETLTEDHKYSDAAEIEYQFLGNVEASIKLYCKQYWYDHAILLAEKSKKPELIESIVDVQINEGFGVIAELLADCKGQMNSQLKRLRELRTKKQEDPFSFYGTPDDLDTPDNVSVAASETSTTPSFFTRYTGKTAERKRAKGRKGTIYEEEYLIKSVGRLLERLDQTQSDALKLIEGLLRRHMKEQAYQIQKNWCELIDFIKENIDEIHNMSEKDRERIDDNGEIYLIDEIPKPKVSEFPKFNILDY</sequence>
<dbReference type="GO" id="GO:0004842">
    <property type="term" value="F:ubiquitin-protein transferase activity"/>
    <property type="evidence" value="ECO:0007669"/>
    <property type="project" value="InterPro"/>
</dbReference>
<dbReference type="GO" id="GO:0016567">
    <property type="term" value="P:protein ubiquitination"/>
    <property type="evidence" value="ECO:0007669"/>
    <property type="project" value="InterPro"/>
</dbReference>
<dbReference type="InterPro" id="IPR013083">
    <property type="entry name" value="Znf_RING/FYVE/PHD"/>
</dbReference>
<organism evidence="9 10">
    <name type="scientific">Candida albicans</name>
    <name type="common">Yeast</name>
    <dbReference type="NCBI Taxonomy" id="5476"/>
    <lineage>
        <taxon>Eukaryota</taxon>
        <taxon>Fungi</taxon>
        <taxon>Dikarya</taxon>
        <taxon>Ascomycota</taxon>
        <taxon>Saccharomycotina</taxon>
        <taxon>Pichiomycetes</taxon>
        <taxon>Debaryomycetaceae</taxon>
        <taxon>Candida/Lodderomyces clade</taxon>
        <taxon>Candida</taxon>
    </lineage>
</organism>
<evidence type="ECO:0000256" key="3">
    <source>
        <dbReference type="ARBA" id="ARBA00006086"/>
    </source>
</evidence>
<evidence type="ECO:0000256" key="7">
    <source>
        <dbReference type="SAM" id="MobiDB-lite"/>
    </source>
</evidence>
<evidence type="ECO:0000313" key="10">
    <source>
        <dbReference type="Proteomes" id="UP000536275"/>
    </source>
</evidence>
<feature type="region of interest" description="Disordered" evidence="7">
    <location>
        <begin position="1"/>
        <end position="30"/>
    </location>
</feature>
<dbReference type="InterPro" id="IPR045202">
    <property type="entry name" value="CHIP_RING-Ubox"/>
</dbReference>
<evidence type="ECO:0000256" key="2">
    <source>
        <dbReference type="ARBA" id="ARBA00005043"/>
    </source>
</evidence>
<dbReference type="InterPro" id="IPR003613">
    <property type="entry name" value="Ubox_domain"/>
</dbReference>
<evidence type="ECO:0000256" key="5">
    <source>
        <dbReference type="ARBA" id="ARBA00022694"/>
    </source>
</evidence>
<dbReference type="Pfam" id="PF04762">
    <property type="entry name" value="Beta-prop_ELP1_1st"/>
    <property type="match status" value="2"/>
</dbReference>
<dbReference type="Pfam" id="PF04564">
    <property type="entry name" value="U-box"/>
    <property type="match status" value="1"/>
</dbReference>
<name>A0A8H6F6P1_CANAX</name>
<dbReference type="SUPFAM" id="SSF82171">
    <property type="entry name" value="DPP6 N-terminal domain-like"/>
    <property type="match status" value="1"/>
</dbReference>
<dbReference type="Proteomes" id="UP000536275">
    <property type="component" value="Unassembled WGS sequence"/>
</dbReference>
<evidence type="ECO:0000256" key="1">
    <source>
        <dbReference type="ARBA" id="ARBA00004496"/>
    </source>
</evidence>
<comment type="caution">
    <text evidence="9">The sequence shown here is derived from an EMBL/GenBank/DDBJ whole genome shotgun (WGS) entry which is preliminary data.</text>
</comment>
<evidence type="ECO:0000256" key="4">
    <source>
        <dbReference type="ARBA" id="ARBA00022490"/>
    </source>
</evidence>
<dbReference type="GO" id="GO:0005829">
    <property type="term" value="C:cytosol"/>
    <property type="evidence" value="ECO:0007669"/>
    <property type="project" value="TreeGrafter"/>
</dbReference>
<dbReference type="PANTHER" id="PTHR12747:SF0">
    <property type="entry name" value="ELONGATOR COMPLEX PROTEIN 1"/>
    <property type="match status" value="1"/>
</dbReference>
<dbReference type="EMBL" id="JABWAD010000016">
    <property type="protein sequence ID" value="KAF6071517.1"/>
    <property type="molecule type" value="Genomic_DNA"/>
</dbReference>
<dbReference type="SUPFAM" id="SSF57850">
    <property type="entry name" value="RING/U-box"/>
    <property type="match status" value="1"/>
</dbReference>
<keyword evidence="6" id="KW-0175">Coiled coil</keyword>
<dbReference type="CDD" id="cd16654">
    <property type="entry name" value="RING-Ubox_CHIP"/>
    <property type="match status" value="1"/>
</dbReference>
<comment type="pathway">
    <text evidence="2">tRNA modification; 5-methoxycarbonylmethyl-2-thiouridine-tRNA biosynthesis.</text>
</comment>
<dbReference type="GO" id="GO:0002926">
    <property type="term" value="P:tRNA wobble base 5-methoxycarbonylmethyl-2-thiouridinylation"/>
    <property type="evidence" value="ECO:0007669"/>
    <property type="project" value="TreeGrafter"/>
</dbReference>
<evidence type="ECO:0000313" key="9">
    <source>
        <dbReference type="EMBL" id="KAF6071517.1"/>
    </source>
</evidence>
<dbReference type="SMART" id="SM00504">
    <property type="entry name" value="Ubox"/>
    <property type="match status" value="1"/>
</dbReference>
<evidence type="ECO:0000256" key="6">
    <source>
        <dbReference type="SAM" id="Coils"/>
    </source>
</evidence>
<dbReference type="PANTHER" id="PTHR12747">
    <property type="entry name" value="ELONGATOR COMPLEX PROTEIN 1"/>
    <property type="match status" value="1"/>
</dbReference>
<accession>A0A8H6F6P1</accession>
<dbReference type="UniPathway" id="UPA00988"/>
<dbReference type="GO" id="GO:0000049">
    <property type="term" value="F:tRNA binding"/>
    <property type="evidence" value="ECO:0007669"/>
    <property type="project" value="TreeGrafter"/>
</dbReference>
<keyword evidence="4" id="KW-0963">Cytoplasm</keyword>
<dbReference type="InterPro" id="IPR056164">
    <property type="entry name" value="Beta-prop_ELP1_1st"/>
</dbReference>
<feature type="compositionally biased region" description="Low complexity" evidence="7">
    <location>
        <begin position="131"/>
        <end position="145"/>
    </location>
</feature>
<comment type="subcellular location">
    <subcellularLocation>
        <location evidence="1">Cytoplasm</location>
    </subcellularLocation>
</comment>
<comment type="similarity">
    <text evidence="3">Belongs to the ELP1/IKA1 family.</text>
</comment>
<dbReference type="Gene3D" id="3.30.40.10">
    <property type="entry name" value="Zinc/RING finger domain, C3HC4 (zinc finger)"/>
    <property type="match status" value="1"/>
</dbReference>
<feature type="compositionally biased region" description="Polar residues" evidence="7">
    <location>
        <begin position="146"/>
        <end position="156"/>
    </location>
</feature>
<evidence type="ECO:0000259" key="8">
    <source>
        <dbReference type="PROSITE" id="PS51698"/>
    </source>
</evidence>
<reference evidence="9 10" key="1">
    <citation type="submission" date="2020-03" db="EMBL/GenBank/DDBJ databases">
        <title>FDA dAtabase for Regulatory Grade micrObial Sequences (FDA-ARGOS): Supporting development and validation of Infectious Disease Dx tests.</title>
        <authorList>
            <person name="Campos J."/>
            <person name="Goldberg B."/>
            <person name="Tallon L."/>
            <person name="Sadzewicz L."/>
            <person name="Vavikolanu K."/>
            <person name="Mehta A."/>
            <person name="Aluvathingal J."/>
            <person name="Nadendla S."/>
            <person name="Nandy P."/>
            <person name="Geyer C."/>
            <person name="Yan Y."/>
            <person name="Sichtig H."/>
        </authorList>
    </citation>
    <scope>NUCLEOTIDE SEQUENCE [LARGE SCALE GENOMIC DNA]</scope>
    <source>
        <strain evidence="9 10">FDAARGOS_656</strain>
    </source>
</reference>
<dbReference type="Pfam" id="PF23925">
    <property type="entry name" value="A-sol_ELP1"/>
    <property type="match status" value="1"/>
</dbReference>
<proteinExistence type="inferred from homology"/>
<dbReference type="Pfam" id="PF23878">
    <property type="entry name" value="TPR_ELP1"/>
    <property type="match status" value="1"/>
</dbReference>
<dbReference type="InterPro" id="IPR056165">
    <property type="entry name" value="Beta-prop_ELP1_2nd"/>
</dbReference>
<dbReference type="InterPro" id="IPR006849">
    <property type="entry name" value="Elp1"/>
</dbReference>